<proteinExistence type="predicted"/>
<evidence type="ECO:0000313" key="2">
    <source>
        <dbReference type="EMBL" id="GGI03554.1"/>
    </source>
</evidence>
<evidence type="ECO:0000313" key="3">
    <source>
        <dbReference type="Proteomes" id="UP000650511"/>
    </source>
</evidence>
<feature type="compositionally biased region" description="Low complexity" evidence="1">
    <location>
        <begin position="139"/>
        <end position="156"/>
    </location>
</feature>
<dbReference type="AlphaFoldDB" id="A0A8J3A7N5"/>
<feature type="region of interest" description="Disordered" evidence="1">
    <location>
        <begin position="139"/>
        <end position="199"/>
    </location>
</feature>
<dbReference type="InterPro" id="IPR048868">
    <property type="entry name" value="OGG-like_put"/>
</dbReference>
<accession>A0A8J3A7N5</accession>
<protein>
    <submittedName>
        <fullName evidence="2">Uncharacterized protein</fullName>
    </submittedName>
</protein>
<organism evidence="2 3">
    <name type="scientific">Egicoccus halophilus</name>
    <dbReference type="NCBI Taxonomy" id="1670830"/>
    <lineage>
        <taxon>Bacteria</taxon>
        <taxon>Bacillati</taxon>
        <taxon>Actinomycetota</taxon>
        <taxon>Nitriliruptoria</taxon>
        <taxon>Egicoccales</taxon>
        <taxon>Egicoccaceae</taxon>
        <taxon>Egicoccus</taxon>
    </lineage>
</organism>
<reference evidence="2" key="1">
    <citation type="journal article" date="2014" name="Int. J. Syst. Evol. Microbiol.">
        <title>Complete genome sequence of Corynebacterium casei LMG S-19264T (=DSM 44701T), isolated from a smear-ripened cheese.</title>
        <authorList>
            <consortium name="US DOE Joint Genome Institute (JGI-PGF)"/>
            <person name="Walter F."/>
            <person name="Albersmeier A."/>
            <person name="Kalinowski J."/>
            <person name="Ruckert C."/>
        </authorList>
    </citation>
    <scope>NUCLEOTIDE SEQUENCE</scope>
    <source>
        <strain evidence="2">CGMCC 1.14988</strain>
    </source>
</reference>
<gene>
    <name evidence="2" type="ORF">GCM10011354_04610</name>
</gene>
<feature type="compositionally biased region" description="Polar residues" evidence="1">
    <location>
        <begin position="189"/>
        <end position="199"/>
    </location>
</feature>
<dbReference type="Proteomes" id="UP000650511">
    <property type="component" value="Unassembled WGS sequence"/>
</dbReference>
<feature type="compositionally biased region" description="Low complexity" evidence="1">
    <location>
        <begin position="163"/>
        <end position="176"/>
    </location>
</feature>
<dbReference type="OrthoDB" id="9813491at2"/>
<dbReference type="EMBL" id="BMHA01000002">
    <property type="protein sequence ID" value="GGI03554.1"/>
    <property type="molecule type" value="Genomic_DNA"/>
</dbReference>
<reference evidence="2" key="2">
    <citation type="submission" date="2020-09" db="EMBL/GenBank/DDBJ databases">
        <authorList>
            <person name="Sun Q."/>
            <person name="Zhou Y."/>
        </authorList>
    </citation>
    <scope>NUCLEOTIDE SEQUENCE</scope>
    <source>
        <strain evidence="2">CGMCC 1.14988</strain>
    </source>
</reference>
<evidence type="ECO:0000256" key="1">
    <source>
        <dbReference type="SAM" id="MobiDB-lite"/>
    </source>
</evidence>
<comment type="caution">
    <text evidence="2">The sequence shown here is derived from an EMBL/GenBank/DDBJ whole genome shotgun (WGS) entry which is preliminary data.</text>
</comment>
<sequence length="199" mass="21703">MAANTRVLDVATNGALDRDALFSLAEIADWDALHLATLIWGYGRFANLTHRKAVKQFVATEPTVRAEVCEEVRINSRAGWGRWWIGKAQTAIPGLRVAMGTKLLYFAGYDSPARPRPLIYDRRVHSQLTALGYDLTNPTAATASSAGRTTTGPTSSCVLRPQPSVNSNPKTSSTPSSVPPPDRPRLSAFRTQTSGRPRR</sequence>
<keyword evidence="3" id="KW-1185">Reference proteome</keyword>
<name>A0A8J3A7N5_9ACTN</name>
<dbReference type="Pfam" id="PF21790">
    <property type="entry name" value="OGG"/>
    <property type="match status" value="1"/>
</dbReference>